<dbReference type="Pfam" id="PF00437">
    <property type="entry name" value="T2SSE"/>
    <property type="match status" value="1"/>
</dbReference>
<dbReference type="InterPro" id="IPR047667">
    <property type="entry name" value="ATPase_ComGA"/>
</dbReference>
<keyword evidence="6" id="KW-1185">Reference proteome</keyword>
<dbReference type="EMBL" id="FOEN01000002">
    <property type="protein sequence ID" value="SEP78979.1"/>
    <property type="molecule type" value="Genomic_DNA"/>
</dbReference>
<evidence type="ECO:0000313" key="5">
    <source>
        <dbReference type="EMBL" id="SEP78979.1"/>
    </source>
</evidence>
<dbReference type="Gene3D" id="3.30.450.90">
    <property type="match status" value="1"/>
</dbReference>
<keyword evidence="3" id="KW-0067">ATP-binding</keyword>
<dbReference type="NCBIfam" id="NF041000">
    <property type="entry name" value="ATPase_ComGA"/>
    <property type="match status" value="1"/>
</dbReference>
<evidence type="ECO:0000256" key="3">
    <source>
        <dbReference type="ARBA" id="ARBA00022840"/>
    </source>
</evidence>
<evidence type="ECO:0000256" key="1">
    <source>
        <dbReference type="ARBA" id="ARBA00006611"/>
    </source>
</evidence>
<evidence type="ECO:0000313" key="6">
    <source>
        <dbReference type="Proteomes" id="UP000198833"/>
    </source>
</evidence>
<dbReference type="OrthoDB" id="9808272at2"/>
<dbReference type="CDD" id="cd01129">
    <property type="entry name" value="PulE-GspE-like"/>
    <property type="match status" value="1"/>
</dbReference>
<dbReference type="GO" id="GO:0005524">
    <property type="term" value="F:ATP binding"/>
    <property type="evidence" value="ECO:0007669"/>
    <property type="project" value="UniProtKB-KW"/>
</dbReference>
<dbReference type="SUPFAM" id="SSF52540">
    <property type="entry name" value="P-loop containing nucleoside triphosphate hydrolases"/>
    <property type="match status" value="1"/>
</dbReference>
<comment type="similarity">
    <text evidence="1">Belongs to the GSP E family.</text>
</comment>
<dbReference type="Proteomes" id="UP000198833">
    <property type="component" value="Unassembled WGS sequence"/>
</dbReference>
<gene>
    <name evidence="5" type="ORF">SAMN04488558_10251</name>
</gene>
<dbReference type="GO" id="GO:0016887">
    <property type="term" value="F:ATP hydrolysis activity"/>
    <property type="evidence" value="ECO:0007669"/>
    <property type="project" value="TreeGrafter"/>
</dbReference>
<evidence type="ECO:0000259" key="4">
    <source>
        <dbReference type="PROSITE" id="PS00662"/>
    </source>
</evidence>
<dbReference type="AlphaFoldDB" id="A0A1H9AQP3"/>
<dbReference type="Gene3D" id="3.40.50.300">
    <property type="entry name" value="P-loop containing nucleotide triphosphate hydrolases"/>
    <property type="match status" value="1"/>
</dbReference>
<dbReference type="STRING" id="89093.SAMN04488558_10251"/>
<keyword evidence="2" id="KW-0547">Nucleotide-binding</keyword>
<sequence length="364" mass="41973">MISDLKDDEALINVRGDRIEDQARELLTLAVNQGSSDIHLLPHNESYFVYFRLAGKLNYMFSRTIEWGQKFIFYLKYLADLDVGEKRKPQSGSTAFDLAEERIEIRLSTITNFLFHESLVIRILRSQQTQERDLQTYFPLDLEVMVQLVARKSGLILFSGPVGSGKTTVIYYLLRKRMNQEAIQVITMEDPVEIFEPNFLQTQVNEKAEISYDLLIKSSLRHHPDVLLIGEVRDEQTARMMIRGALTGHLMIATIHAKDTLGVIARLEELQISRQQLAQTLIGVVSQRLLPRYCPFCQGACDALCPYLPIQSRRAAIFELLCGQTLSQYLADEEVKFTRLNDKLKRAWLYGYIDEQTYQHFEVV</sequence>
<dbReference type="InterPro" id="IPR027417">
    <property type="entry name" value="P-loop_NTPase"/>
</dbReference>
<organism evidence="5 6">
    <name type="scientific">Ignavigranum ruoffiae</name>
    <dbReference type="NCBI Taxonomy" id="89093"/>
    <lineage>
        <taxon>Bacteria</taxon>
        <taxon>Bacillati</taxon>
        <taxon>Bacillota</taxon>
        <taxon>Bacilli</taxon>
        <taxon>Lactobacillales</taxon>
        <taxon>Aerococcaceae</taxon>
        <taxon>Ignavigranum</taxon>
    </lineage>
</organism>
<evidence type="ECO:0000256" key="2">
    <source>
        <dbReference type="ARBA" id="ARBA00022741"/>
    </source>
</evidence>
<name>A0A1H9AQP3_9LACT</name>
<proteinExistence type="inferred from homology"/>
<dbReference type="PROSITE" id="PS00662">
    <property type="entry name" value="T2SP_E"/>
    <property type="match status" value="1"/>
</dbReference>
<dbReference type="PANTHER" id="PTHR30258:SF2">
    <property type="entry name" value="COMG OPERON PROTEIN 1"/>
    <property type="match status" value="1"/>
</dbReference>
<dbReference type="GO" id="GO:0005886">
    <property type="term" value="C:plasma membrane"/>
    <property type="evidence" value="ECO:0007669"/>
    <property type="project" value="TreeGrafter"/>
</dbReference>
<protein>
    <submittedName>
        <fullName evidence="5">Competence protein ComGA</fullName>
    </submittedName>
</protein>
<reference evidence="5 6" key="1">
    <citation type="submission" date="2016-10" db="EMBL/GenBank/DDBJ databases">
        <authorList>
            <person name="de Groot N.N."/>
        </authorList>
    </citation>
    <scope>NUCLEOTIDE SEQUENCE [LARGE SCALE GENOMIC DNA]</scope>
    <source>
        <strain evidence="5 6">DSM 15695</strain>
    </source>
</reference>
<dbReference type="PANTHER" id="PTHR30258">
    <property type="entry name" value="TYPE II SECRETION SYSTEM PROTEIN GSPE-RELATED"/>
    <property type="match status" value="1"/>
</dbReference>
<feature type="domain" description="Bacterial type II secretion system protein E" evidence="4">
    <location>
        <begin position="220"/>
        <end position="234"/>
    </location>
</feature>
<accession>A0A1H9AQP3</accession>
<dbReference type="InterPro" id="IPR001482">
    <property type="entry name" value="T2SS/T4SS_dom"/>
</dbReference>